<dbReference type="AlphaFoldDB" id="A0A1I5S4L1"/>
<feature type="transmembrane region" description="Helical" evidence="2">
    <location>
        <begin position="48"/>
        <end position="68"/>
    </location>
</feature>
<organism evidence="3 4">
    <name type="scientific">Salibacterium halotolerans</name>
    <dbReference type="NCBI Taxonomy" id="1884432"/>
    <lineage>
        <taxon>Bacteria</taxon>
        <taxon>Bacillati</taxon>
        <taxon>Bacillota</taxon>
        <taxon>Bacilli</taxon>
        <taxon>Bacillales</taxon>
        <taxon>Bacillaceae</taxon>
    </lineage>
</organism>
<dbReference type="RefSeq" id="WP_093336743.1">
    <property type="nucleotide sequence ID" value="NZ_FOXD01000008.1"/>
</dbReference>
<protein>
    <recommendedName>
        <fullName evidence="5">Phage capsid protein</fullName>
    </recommendedName>
</protein>
<dbReference type="Pfam" id="PF19893">
    <property type="entry name" value="DUF6366"/>
    <property type="match status" value="1"/>
</dbReference>
<proteinExistence type="predicted"/>
<evidence type="ECO:0000313" key="3">
    <source>
        <dbReference type="EMBL" id="SFP65650.1"/>
    </source>
</evidence>
<accession>A0A1I5S4L1</accession>
<feature type="compositionally biased region" description="Basic and acidic residues" evidence="1">
    <location>
        <begin position="1"/>
        <end position="19"/>
    </location>
</feature>
<keyword evidence="4" id="KW-1185">Reference proteome</keyword>
<keyword evidence="2" id="KW-0472">Membrane</keyword>
<evidence type="ECO:0000313" key="4">
    <source>
        <dbReference type="Proteomes" id="UP000198892"/>
    </source>
</evidence>
<name>A0A1I5S4L1_9BACI</name>
<dbReference type="Proteomes" id="UP000198892">
    <property type="component" value="Unassembled WGS sequence"/>
</dbReference>
<evidence type="ECO:0008006" key="5">
    <source>
        <dbReference type="Google" id="ProtNLM"/>
    </source>
</evidence>
<keyword evidence="2" id="KW-1133">Transmembrane helix</keyword>
<dbReference type="EMBL" id="FOXD01000008">
    <property type="protein sequence ID" value="SFP65650.1"/>
    <property type="molecule type" value="Genomic_DNA"/>
</dbReference>
<gene>
    <name evidence="3" type="ORF">SAMN05518683_10846</name>
</gene>
<feature type="region of interest" description="Disordered" evidence="1">
    <location>
        <begin position="1"/>
        <end position="35"/>
    </location>
</feature>
<evidence type="ECO:0000256" key="1">
    <source>
        <dbReference type="SAM" id="MobiDB-lite"/>
    </source>
</evidence>
<keyword evidence="2" id="KW-0812">Transmembrane</keyword>
<reference evidence="4" key="1">
    <citation type="submission" date="2016-10" db="EMBL/GenBank/DDBJ databases">
        <authorList>
            <person name="Varghese N."/>
            <person name="Submissions S."/>
        </authorList>
    </citation>
    <scope>NUCLEOTIDE SEQUENCE [LARGE SCALE GENOMIC DNA]</scope>
    <source>
        <strain evidence="4">S7</strain>
    </source>
</reference>
<evidence type="ECO:0000256" key="2">
    <source>
        <dbReference type="SAM" id="Phobius"/>
    </source>
</evidence>
<dbReference type="InterPro" id="IPR045946">
    <property type="entry name" value="DUF6366"/>
</dbReference>
<dbReference type="OrthoDB" id="2935923at2"/>
<sequence length="71" mass="8083">MAEEKRPDQKQEKMKEQERRHHAAGNARDGYHRAEAGDPSDLIRGLGWKGFLILIVGLFAAYVVYALFIRG</sequence>